<dbReference type="PANTHER" id="PTHR43300">
    <property type="entry name" value="ACETYLTRANSFERASE"/>
    <property type="match status" value="1"/>
</dbReference>
<accession>A0ABP8Y6L6</accession>
<dbReference type="SUPFAM" id="SSF51161">
    <property type="entry name" value="Trimeric LpxA-like enzymes"/>
    <property type="match status" value="1"/>
</dbReference>
<reference evidence="5" key="1">
    <citation type="journal article" date="2019" name="Int. J. Syst. Evol. Microbiol.">
        <title>The Global Catalogue of Microorganisms (GCM) 10K type strain sequencing project: providing services to taxonomists for standard genome sequencing and annotation.</title>
        <authorList>
            <consortium name="The Broad Institute Genomics Platform"/>
            <consortium name="The Broad Institute Genome Sequencing Center for Infectious Disease"/>
            <person name="Wu L."/>
            <person name="Ma J."/>
        </authorList>
    </citation>
    <scope>NUCLEOTIDE SEQUENCE [LARGE SCALE GENOMIC DNA]</scope>
    <source>
        <strain evidence="5">JCM 17975</strain>
    </source>
</reference>
<dbReference type="InterPro" id="IPR011004">
    <property type="entry name" value="Trimer_LpxA-like_sf"/>
</dbReference>
<evidence type="ECO:0000256" key="3">
    <source>
        <dbReference type="SAM" id="MobiDB-lite"/>
    </source>
</evidence>
<dbReference type="Gene3D" id="3.40.50.20">
    <property type="match status" value="1"/>
</dbReference>
<evidence type="ECO:0000256" key="1">
    <source>
        <dbReference type="ARBA" id="ARBA00022679"/>
    </source>
</evidence>
<feature type="region of interest" description="Disordered" evidence="3">
    <location>
        <begin position="215"/>
        <end position="237"/>
    </location>
</feature>
<name>A0ABP8Y6L6_9MICO</name>
<dbReference type="RefSeq" id="WP_253868939.1">
    <property type="nucleotide sequence ID" value="NZ_BAABHM010000035.1"/>
</dbReference>
<dbReference type="InterPro" id="IPR001451">
    <property type="entry name" value="Hexapep"/>
</dbReference>
<organism evidence="4 5">
    <name type="scientific">Promicromonospora umidemergens</name>
    <dbReference type="NCBI Taxonomy" id="629679"/>
    <lineage>
        <taxon>Bacteria</taxon>
        <taxon>Bacillati</taxon>
        <taxon>Actinomycetota</taxon>
        <taxon>Actinomycetes</taxon>
        <taxon>Micrococcales</taxon>
        <taxon>Promicromonosporaceae</taxon>
        <taxon>Promicromonospora</taxon>
    </lineage>
</organism>
<sequence length="237" mass="23978">MTTDGRPVLLVGASGLAREVLPLLAEEGRTVLGVLDDRYADLPPVLPPPYDHVPVLGPVSSAPDHPDAALLLCVGPSPVRAALRDRLGPSAGFATVVDRSVRNPAACGIGAGSILMAHVVITADAVLGEHVVAMPGVTVTHDCVVGDVATLAAGVALGGGVVVGPGAYLGMNASVHPGVRVGAGATVGMGAVVLHDVPDGETWAGVPARRLVPRPARVADPRRTTDTQPFRTAQEAR</sequence>
<keyword evidence="5" id="KW-1185">Reference proteome</keyword>
<dbReference type="InterPro" id="IPR050179">
    <property type="entry name" value="Trans_hexapeptide_repeat"/>
</dbReference>
<dbReference type="InterPro" id="IPR018357">
    <property type="entry name" value="Hexapep_transf_CS"/>
</dbReference>
<evidence type="ECO:0000313" key="4">
    <source>
        <dbReference type="EMBL" id="GAA4721839.1"/>
    </source>
</evidence>
<dbReference type="Gene3D" id="2.160.10.10">
    <property type="entry name" value="Hexapeptide repeat proteins"/>
    <property type="match status" value="1"/>
</dbReference>
<comment type="caution">
    <text evidence="4">The sequence shown here is derived from an EMBL/GenBank/DDBJ whole genome shotgun (WGS) entry which is preliminary data.</text>
</comment>
<dbReference type="InterPro" id="IPR020019">
    <property type="entry name" value="AcTrfase_PglD-like"/>
</dbReference>
<dbReference type="PROSITE" id="PS00101">
    <property type="entry name" value="HEXAPEP_TRANSFERASES"/>
    <property type="match status" value="1"/>
</dbReference>
<gene>
    <name evidence="4" type="ORF">GCM10023198_52780</name>
</gene>
<evidence type="ECO:0000256" key="2">
    <source>
        <dbReference type="ARBA" id="ARBA00022737"/>
    </source>
</evidence>
<keyword evidence="1" id="KW-0808">Transferase</keyword>
<proteinExistence type="predicted"/>
<evidence type="ECO:0000313" key="5">
    <source>
        <dbReference type="Proteomes" id="UP001500843"/>
    </source>
</evidence>
<dbReference type="NCBIfam" id="TIGR03570">
    <property type="entry name" value="NeuD_NnaD"/>
    <property type="match status" value="1"/>
</dbReference>
<dbReference type="Pfam" id="PF00132">
    <property type="entry name" value="Hexapep"/>
    <property type="match status" value="1"/>
</dbReference>
<dbReference type="EMBL" id="BAABHM010000035">
    <property type="protein sequence ID" value="GAA4721839.1"/>
    <property type="molecule type" value="Genomic_DNA"/>
</dbReference>
<dbReference type="PANTHER" id="PTHR43300:SF7">
    <property type="entry name" value="UDP-N-ACETYLBACILLOSAMINE N-ACETYLTRANSFERASE"/>
    <property type="match status" value="1"/>
</dbReference>
<dbReference type="Proteomes" id="UP001500843">
    <property type="component" value="Unassembled WGS sequence"/>
</dbReference>
<protein>
    <submittedName>
        <fullName evidence="4">Acetyltransferase</fullName>
    </submittedName>
</protein>
<keyword evidence="2" id="KW-0677">Repeat</keyword>